<name>U9U0S1_RHIID</name>
<proteinExistence type="predicted"/>
<accession>U9U0S1</accession>
<dbReference type="VEuPathDB" id="FungiDB:RhiirFUN_025452"/>
<dbReference type="AlphaFoldDB" id="U9U0S1"/>
<evidence type="ECO:0000313" key="1">
    <source>
        <dbReference type="EMBL" id="ESA09221.1"/>
    </source>
</evidence>
<protein>
    <submittedName>
        <fullName evidence="1">Uncharacterized protein</fullName>
    </submittedName>
</protein>
<dbReference type="EMBL" id="KI288321">
    <property type="protein sequence ID" value="ESA09221.1"/>
    <property type="molecule type" value="Genomic_DNA"/>
</dbReference>
<sequence length="115" mass="13370">MSSRNNGQRRTSRFVNMTNNVNNIDTNQNRVAQIRPINNSTTIDRIARMTTPQITNNPIENDFFNGTSFYDNNNFESLILPTGCSKTSSRCWKIFVKIYVFNFISSQTQYYSIIH</sequence>
<organism evidence="1">
    <name type="scientific">Rhizophagus irregularis (strain DAOM 181602 / DAOM 197198 / MUCL 43194)</name>
    <name type="common">Arbuscular mycorrhizal fungus</name>
    <name type="synonym">Glomus intraradices</name>
    <dbReference type="NCBI Taxonomy" id="747089"/>
    <lineage>
        <taxon>Eukaryota</taxon>
        <taxon>Fungi</taxon>
        <taxon>Fungi incertae sedis</taxon>
        <taxon>Mucoromycota</taxon>
        <taxon>Glomeromycotina</taxon>
        <taxon>Glomeromycetes</taxon>
        <taxon>Glomerales</taxon>
        <taxon>Glomeraceae</taxon>
        <taxon>Rhizophagus</taxon>
    </lineage>
</organism>
<gene>
    <name evidence="1" type="ORF">GLOINDRAFT_30780</name>
</gene>
<reference evidence="1" key="1">
    <citation type="submission" date="2013-07" db="EMBL/GenBank/DDBJ databases">
        <title>The genome of an arbuscular mycorrhizal fungus provides insights into the evolution of the oldest plant symbiosis.</title>
        <authorList>
            <consortium name="DOE Joint Genome Institute"/>
            <person name="Tisserant E."/>
            <person name="Malbreil M."/>
            <person name="Kuo A."/>
            <person name="Kohler A."/>
            <person name="Symeonidi A."/>
            <person name="Balestrini R."/>
            <person name="Charron P."/>
            <person name="Duensing N."/>
            <person name="Frei-dit-Frey N."/>
            <person name="Gianinazzi-Pearson V."/>
            <person name="Gilbert B."/>
            <person name="Handa Y."/>
            <person name="Hijri M."/>
            <person name="Kaul R."/>
            <person name="Kawaguchi M."/>
            <person name="Krajinski F."/>
            <person name="Lammers P."/>
            <person name="Lapierre D."/>
            <person name="Masclaux F.G."/>
            <person name="Murat C."/>
            <person name="Morin E."/>
            <person name="Ndikumana S."/>
            <person name="Pagni M."/>
            <person name="Petitpierre D."/>
            <person name="Requena N."/>
            <person name="Rosikiewicz P."/>
            <person name="Riley R."/>
            <person name="Saito K."/>
            <person name="San Clemente H."/>
            <person name="Shapiro H."/>
            <person name="van Tuinen D."/>
            <person name="Becard G."/>
            <person name="Bonfante P."/>
            <person name="Paszkowski U."/>
            <person name="Shachar-Hill Y."/>
            <person name="Young J.P."/>
            <person name="Sanders I.R."/>
            <person name="Henrissat B."/>
            <person name="Rensing S.A."/>
            <person name="Grigoriev I.V."/>
            <person name="Corradi N."/>
            <person name="Roux C."/>
            <person name="Martin F."/>
        </authorList>
    </citation>
    <scope>NUCLEOTIDE SEQUENCE</scope>
    <source>
        <strain evidence="1">DAOM 197198</strain>
    </source>
</reference>
<dbReference type="HOGENOM" id="CLU_169834_0_0_1"/>